<reference evidence="1" key="1">
    <citation type="journal article" date="2014" name="Int. J. Syst. Evol. Microbiol.">
        <title>Complete genome sequence of Corynebacterium casei LMG S-19264T (=DSM 44701T), isolated from a smear-ripened cheese.</title>
        <authorList>
            <consortium name="US DOE Joint Genome Institute (JGI-PGF)"/>
            <person name="Walter F."/>
            <person name="Albersmeier A."/>
            <person name="Kalinowski J."/>
            <person name="Ruckert C."/>
        </authorList>
    </citation>
    <scope>NUCLEOTIDE SEQUENCE</scope>
    <source>
        <strain evidence="1">CGMCC 4.7368</strain>
    </source>
</reference>
<dbReference type="PANTHER" id="PTHR43459:SF1">
    <property type="entry name" value="EG:BACN32G11.4 PROTEIN"/>
    <property type="match status" value="1"/>
</dbReference>
<dbReference type="GO" id="GO:0003824">
    <property type="term" value="F:catalytic activity"/>
    <property type="evidence" value="ECO:0007669"/>
    <property type="project" value="UniProtKB-ARBA"/>
</dbReference>
<dbReference type="RefSeq" id="WP_189128976.1">
    <property type="nucleotide sequence ID" value="NZ_BMNH01000045.1"/>
</dbReference>
<dbReference type="CDD" id="cd06558">
    <property type="entry name" value="crotonase-like"/>
    <property type="match status" value="1"/>
</dbReference>
<dbReference type="InterPro" id="IPR001753">
    <property type="entry name" value="Enoyl-CoA_hydra/iso"/>
</dbReference>
<dbReference type="InterPro" id="IPR029045">
    <property type="entry name" value="ClpP/crotonase-like_dom_sf"/>
</dbReference>
<dbReference type="PANTHER" id="PTHR43459">
    <property type="entry name" value="ENOYL-COA HYDRATASE"/>
    <property type="match status" value="1"/>
</dbReference>
<dbReference type="AlphaFoldDB" id="A0A917ZIQ7"/>
<dbReference type="SUPFAM" id="SSF52096">
    <property type="entry name" value="ClpP/crotonase"/>
    <property type="match status" value="1"/>
</dbReference>
<dbReference type="Pfam" id="PF00378">
    <property type="entry name" value="ECH_1"/>
    <property type="match status" value="1"/>
</dbReference>
<comment type="caution">
    <text evidence="1">The sequence shown here is derived from an EMBL/GenBank/DDBJ whole genome shotgun (WGS) entry which is preliminary data.</text>
</comment>
<dbReference type="EMBL" id="BMNH01000045">
    <property type="protein sequence ID" value="GGO82764.1"/>
    <property type="molecule type" value="Genomic_DNA"/>
</dbReference>
<organism evidence="1 2">
    <name type="scientific">Nonomuraea cavernae</name>
    <dbReference type="NCBI Taxonomy" id="2045107"/>
    <lineage>
        <taxon>Bacteria</taxon>
        <taxon>Bacillati</taxon>
        <taxon>Actinomycetota</taxon>
        <taxon>Actinomycetes</taxon>
        <taxon>Streptosporangiales</taxon>
        <taxon>Streptosporangiaceae</taxon>
        <taxon>Nonomuraea</taxon>
    </lineage>
</organism>
<proteinExistence type="predicted"/>
<reference evidence="1" key="2">
    <citation type="submission" date="2020-09" db="EMBL/GenBank/DDBJ databases">
        <authorList>
            <person name="Sun Q."/>
            <person name="Zhou Y."/>
        </authorList>
    </citation>
    <scope>NUCLEOTIDE SEQUENCE</scope>
    <source>
        <strain evidence="1">CGMCC 4.7368</strain>
    </source>
</reference>
<name>A0A917ZIQ7_9ACTN</name>
<keyword evidence="2" id="KW-1185">Reference proteome</keyword>
<sequence>MTERRAVTVTMEDHVAWITLDDVERRNSLNPVLVGQLAAACAEVRDDRDVRAVVLRARGPVFSAGGDIDALGVPAEDPTAVYAGFRALAGLPVPVLAAVHAPVIGAGVNFVLACDVVVAARSATFDPRFLDVAIHPGGGHLWRMEQRAGRQGTAAMVLFGDTVTAEEAERCGLVWRCVEDDDLLDVSRRLTARVAGRSPELVRRTKATMRLSRSLTDPRMAAELEQAAQDWSMRQPSFTEAVRRLRDLVRTRA</sequence>
<accession>A0A917ZIQ7</accession>
<evidence type="ECO:0000313" key="1">
    <source>
        <dbReference type="EMBL" id="GGO82764.1"/>
    </source>
</evidence>
<evidence type="ECO:0000313" key="2">
    <source>
        <dbReference type="Proteomes" id="UP000646523"/>
    </source>
</evidence>
<protein>
    <submittedName>
        <fullName evidence="1">Enoyl-CoA hydratase</fullName>
    </submittedName>
</protein>
<gene>
    <name evidence="1" type="primary">paaG</name>
    <name evidence="1" type="ORF">GCM10012289_74770</name>
</gene>
<dbReference type="Proteomes" id="UP000646523">
    <property type="component" value="Unassembled WGS sequence"/>
</dbReference>
<dbReference type="Gene3D" id="3.90.226.10">
    <property type="entry name" value="2-enoyl-CoA Hydratase, Chain A, domain 1"/>
    <property type="match status" value="1"/>
</dbReference>